<feature type="repeat" description="TPR" evidence="1">
    <location>
        <begin position="229"/>
        <end position="262"/>
    </location>
</feature>
<keyword evidence="1" id="KW-0802">TPR repeat</keyword>
<dbReference type="EMBL" id="VJMJ01000269">
    <property type="protein sequence ID" value="KAF0724517.1"/>
    <property type="molecule type" value="Genomic_DNA"/>
</dbReference>
<protein>
    <submittedName>
        <fullName evidence="2">Uncharacterized protein</fullName>
    </submittedName>
</protein>
<dbReference type="Proteomes" id="UP000481153">
    <property type="component" value="Unassembled WGS sequence"/>
</dbReference>
<dbReference type="PROSITE" id="PS50005">
    <property type="entry name" value="TPR"/>
    <property type="match status" value="1"/>
</dbReference>
<dbReference type="InterPro" id="IPR019734">
    <property type="entry name" value="TPR_rpt"/>
</dbReference>
<dbReference type="AlphaFoldDB" id="A0A6G0WB86"/>
<dbReference type="Pfam" id="PF13424">
    <property type="entry name" value="TPR_12"/>
    <property type="match status" value="1"/>
</dbReference>
<name>A0A6G0WB86_9STRA</name>
<dbReference type="Gene3D" id="1.25.40.10">
    <property type="entry name" value="Tetratricopeptide repeat domain"/>
    <property type="match status" value="1"/>
</dbReference>
<organism evidence="2 3">
    <name type="scientific">Aphanomyces euteiches</name>
    <dbReference type="NCBI Taxonomy" id="100861"/>
    <lineage>
        <taxon>Eukaryota</taxon>
        <taxon>Sar</taxon>
        <taxon>Stramenopiles</taxon>
        <taxon>Oomycota</taxon>
        <taxon>Saprolegniomycetes</taxon>
        <taxon>Saprolegniales</taxon>
        <taxon>Verrucalvaceae</taxon>
        <taxon>Aphanomyces</taxon>
    </lineage>
</organism>
<evidence type="ECO:0000256" key="1">
    <source>
        <dbReference type="PROSITE-ProRule" id="PRU00339"/>
    </source>
</evidence>
<comment type="caution">
    <text evidence="2">The sequence shown here is derived from an EMBL/GenBank/DDBJ whole genome shotgun (WGS) entry which is preliminary data.</text>
</comment>
<reference evidence="2 3" key="1">
    <citation type="submission" date="2019-07" db="EMBL/GenBank/DDBJ databases">
        <title>Genomics analysis of Aphanomyces spp. identifies a new class of oomycete effector associated with host adaptation.</title>
        <authorList>
            <person name="Gaulin E."/>
        </authorList>
    </citation>
    <scope>NUCLEOTIDE SEQUENCE [LARGE SCALE GENOMIC DNA]</scope>
    <source>
        <strain evidence="2 3">ATCC 201684</strain>
    </source>
</reference>
<accession>A0A6G0WB86</accession>
<evidence type="ECO:0000313" key="3">
    <source>
        <dbReference type="Proteomes" id="UP000481153"/>
    </source>
</evidence>
<keyword evidence="3" id="KW-1185">Reference proteome</keyword>
<evidence type="ECO:0000313" key="2">
    <source>
        <dbReference type="EMBL" id="KAF0724517.1"/>
    </source>
</evidence>
<sequence>MATFARRSTHRWLSSWTSRLKERPQEAFQQLALFPELAQSSEARQEHQYARAVAPLKRMLEVCESMAAAQPALAVEAAWQLGQVHARLGQVDDAVKFFRRDQVYGLDQAIRTLLVHGDADKAVVLLGSNEKQALEPTSAELYGQIAQYIKEGTLSALSSSSLDNADTVELANAAALLVAQSSVKFTAESSSLTALSDDDKALFQQAETLWLRATEAAGATDKENELWAAWSWANLGELYLAQGRDEDALNILGKALKVQEKRPEEPLHLARTLGLIAMGYHRLGQAVTSEGLFATSLETFQAHQSHLNRVETLLHGKTLIGYGRLLEQWDKREADGANRVAAGQQVLGTQPVPYWLPLFIL</sequence>
<dbReference type="SUPFAM" id="SSF48452">
    <property type="entry name" value="TPR-like"/>
    <property type="match status" value="2"/>
</dbReference>
<dbReference type="InterPro" id="IPR011990">
    <property type="entry name" value="TPR-like_helical_dom_sf"/>
</dbReference>
<proteinExistence type="predicted"/>
<dbReference type="VEuPathDB" id="FungiDB:AeMF1_006888"/>
<dbReference type="SMART" id="SM00028">
    <property type="entry name" value="TPR"/>
    <property type="match status" value="2"/>
</dbReference>
<gene>
    <name evidence="2" type="ORF">Ae201684_016811</name>
</gene>